<sequence>MMIVVTIKALILFSVHTRGKSRAGRGIEVSFYTAFVPTTYYIHITYIDFLKLIGRGVLSPSKPGFHFDLSNCTSFQNDWTLETFDASFATDNKRNAFFVFNIIFN</sequence>
<dbReference type="EMBL" id="GAIX01012923">
    <property type="protein sequence ID" value="JAA79637.1"/>
    <property type="molecule type" value="Transcribed_RNA"/>
</dbReference>
<protein>
    <submittedName>
        <fullName evidence="1">Uncharacterized protein</fullName>
    </submittedName>
</protein>
<evidence type="ECO:0000313" key="1">
    <source>
        <dbReference type="EMBL" id="JAA79637.1"/>
    </source>
</evidence>
<name>S4PSZ6_9NEOP</name>
<accession>S4PSZ6</accession>
<organism evidence="1">
    <name type="scientific">Pararge aegeria</name>
    <name type="common">speckled wood butterfly</name>
    <dbReference type="NCBI Taxonomy" id="116150"/>
    <lineage>
        <taxon>Eukaryota</taxon>
        <taxon>Metazoa</taxon>
        <taxon>Ecdysozoa</taxon>
        <taxon>Arthropoda</taxon>
        <taxon>Hexapoda</taxon>
        <taxon>Insecta</taxon>
        <taxon>Pterygota</taxon>
        <taxon>Neoptera</taxon>
        <taxon>Endopterygota</taxon>
        <taxon>Lepidoptera</taxon>
        <taxon>Glossata</taxon>
        <taxon>Ditrysia</taxon>
        <taxon>Papilionoidea</taxon>
        <taxon>Nymphalidae</taxon>
        <taxon>Satyrinae</taxon>
        <taxon>Satyrini</taxon>
        <taxon>Parargina</taxon>
        <taxon>Pararge</taxon>
    </lineage>
</organism>
<dbReference type="AlphaFoldDB" id="S4PSZ6"/>
<proteinExistence type="predicted"/>
<reference evidence="1" key="2">
    <citation type="submission" date="2013-05" db="EMBL/GenBank/DDBJ databases">
        <authorList>
            <person name="Carter J.-M."/>
            <person name="Baker S.C."/>
            <person name="Pink R."/>
            <person name="Carter D.R.F."/>
            <person name="Collins A."/>
            <person name="Tomlin J."/>
            <person name="Gibbs M."/>
            <person name="Breuker C.J."/>
        </authorList>
    </citation>
    <scope>NUCLEOTIDE SEQUENCE</scope>
    <source>
        <tissue evidence="1">Ovary</tissue>
    </source>
</reference>
<reference evidence="1" key="1">
    <citation type="journal article" date="2013" name="BMC Genomics">
        <title>Unscrambling butterfly oogenesis.</title>
        <authorList>
            <person name="Carter J.M."/>
            <person name="Baker S.C."/>
            <person name="Pink R."/>
            <person name="Carter D.R."/>
            <person name="Collins A."/>
            <person name="Tomlin J."/>
            <person name="Gibbs M."/>
            <person name="Breuker C.J."/>
        </authorList>
    </citation>
    <scope>NUCLEOTIDE SEQUENCE</scope>
    <source>
        <tissue evidence="1">Ovary</tissue>
    </source>
</reference>